<evidence type="ECO:0000256" key="11">
    <source>
        <dbReference type="SAM" id="MobiDB-lite"/>
    </source>
</evidence>
<dbReference type="GO" id="GO:0098719">
    <property type="term" value="P:sodium ion import across plasma membrane"/>
    <property type="evidence" value="ECO:0007669"/>
    <property type="project" value="TreeGrafter"/>
</dbReference>
<dbReference type="Gene3D" id="6.10.140.1330">
    <property type="match status" value="1"/>
</dbReference>
<dbReference type="AlphaFoldDB" id="A0A5J4YMK7"/>
<proteinExistence type="predicted"/>
<feature type="domain" description="Cation/H+ exchanger transmembrane" evidence="13">
    <location>
        <begin position="81"/>
        <end position="521"/>
    </location>
</feature>
<evidence type="ECO:0000256" key="5">
    <source>
        <dbReference type="ARBA" id="ARBA00022692"/>
    </source>
</evidence>
<feature type="transmembrane region" description="Helical" evidence="12">
    <location>
        <begin position="152"/>
        <end position="170"/>
    </location>
</feature>
<evidence type="ECO:0000256" key="8">
    <source>
        <dbReference type="ARBA" id="ARBA00023065"/>
    </source>
</evidence>
<keyword evidence="5 12" id="KW-0812">Transmembrane</keyword>
<keyword evidence="4" id="KW-1003">Cell membrane</keyword>
<protein>
    <submittedName>
        <fullName evidence="14">Na(+)/H(+) antiporter NhaP</fullName>
    </submittedName>
</protein>
<feature type="transmembrane region" description="Helical" evidence="12">
    <location>
        <begin position="182"/>
        <end position="206"/>
    </location>
</feature>
<gene>
    <name evidence="14" type="ORF">FVE85_8386</name>
</gene>
<keyword evidence="8" id="KW-0406">Ion transport</keyword>
<dbReference type="GO" id="GO:0015385">
    <property type="term" value="F:sodium:proton antiporter activity"/>
    <property type="evidence" value="ECO:0007669"/>
    <property type="project" value="InterPro"/>
</dbReference>
<evidence type="ECO:0000256" key="6">
    <source>
        <dbReference type="ARBA" id="ARBA00022989"/>
    </source>
</evidence>
<organism evidence="14 15">
    <name type="scientific">Porphyridium purpureum</name>
    <name type="common">Red alga</name>
    <name type="synonym">Porphyridium cruentum</name>
    <dbReference type="NCBI Taxonomy" id="35688"/>
    <lineage>
        <taxon>Eukaryota</taxon>
        <taxon>Rhodophyta</taxon>
        <taxon>Bangiophyceae</taxon>
        <taxon>Porphyridiales</taxon>
        <taxon>Porphyridiaceae</taxon>
        <taxon>Porphyridium</taxon>
    </lineage>
</organism>
<keyword evidence="3" id="KW-0050">Antiport</keyword>
<evidence type="ECO:0000259" key="13">
    <source>
        <dbReference type="Pfam" id="PF00999"/>
    </source>
</evidence>
<evidence type="ECO:0000313" key="14">
    <source>
        <dbReference type="EMBL" id="KAA8491904.1"/>
    </source>
</evidence>
<evidence type="ECO:0000256" key="3">
    <source>
        <dbReference type="ARBA" id="ARBA00022449"/>
    </source>
</evidence>
<dbReference type="InterPro" id="IPR006153">
    <property type="entry name" value="Cation/H_exchanger_TM"/>
</dbReference>
<dbReference type="GO" id="GO:0051453">
    <property type="term" value="P:regulation of intracellular pH"/>
    <property type="evidence" value="ECO:0007669"/>
    <property type="project" value="TreeGrafter"/>
</dbReference>
<evidence type="ECO:0000256" key="7">
    <source>
        <dbReference type="ARBA" id="ARBA00023053"/>
    </source>
</evidence>
<keyword evidence="10" id="KW-0739">Sodium transport</keyword>
<feature type="transmembrane region" description="Helical" evidence="12">
    <location>
        <begin position="212"/>
        <end position="229"/>
    </location>
</feature>
<dbReference type="GO" id="GO:0005886">
    <property type="term" value="C:plasma membrane"/>
    <property type="evidence" value="ECO:0007669"/>
    <property type="project" value="UniProtKB-SubCell"/>
</dbReference>
<dbReference type="EMBL" id="VRMN01000011">
    <property type="protein sequence ID" value="KAA8491904.1"/>
    <property type="molecule type" value="Genomic_DNA"/>
</dbReference>
<dbReference type="Proteomes" id="UP000324585">
    <property type="component" value="Unassembled WGS sequence"/>
</dbReference>
<evidence type="ECO:0000256" key="2">
    <source>
        <dbReference type="ARBA" id="ARBA00022448"/>
    </source>
</evidence>
<comment type="caution">
    <text evidence="14">The sequence shown here is derived from an EMBL/GenBank/DDBJ whole genome shotgun (WGS) entry which is preliminary data.</text>
</comment>
<keyword evidence="9 12" id="KW-0472">Membrane</keyword>
<feature type="region of interest" description="Disordered" evidence="11">
    <location>
        <begin position="600"/>
        <end position="630"/>
    </location>
</feature>
<feature type="transmembrane region" description="Helical" evidence="12">
    <location>
        <begin position="96"/>
        <end position="115"/>
    </location>
</feature>
<reference evidence="15" key="1">
    <citation type="journal article" date="2019" name="Nat. Commun.">
        <title>Expansion of phycobilisome linker gene families in mesophilic red algae.</title>
        <authorList>
            <person name="Lee J."/>
            <person name="Kim D."/>
            <person name="Bhattacharya D."/>
            <person name="Yoon H.S."/>
        </authorList>
    </citation>
    <scope>NUCLEOTIDE SEQUENCE [LARGE SCALE GENOMIC DNA]</scope>
    <source>
        <strain evidence="15">CCMP 1328</strain>
    </source>
</reference>
<feature type="transmembrane region" description="Helical" evidence="12">
    <location>
        <begin position="387"/>
        <end position="406"/>
    </location>
</feature>
<dbReference type="PANTHER" id="PTHR10110">
    <property type="entry name" value="SODIUM/HYDROGEN EXCHANGER"/>
    <property type="match status" value="1"/>
</dbReference>
<keyword evidence="2" id="KW-0813">Transport</keyword>
<evidence type="ECO:0000256" key="9">
    <source>
        <dbReference type="ARBA" id="ARBA00023136"/>
    </source>
</evidence>
<feature type="transmembrane region" description="Helical" evidence="12">
    <location>
        <begin position="338"/>
        <end position="367"/>
    </location>
</feature>
<keyword evidence="7" id="KW-0915">Sodium</keyword>
<feature type="transmembrane region" description="Helical" evidence="12">
    <location>
        <begin position="412"/>
        <end position="432"/>
    </location>
</feature>
<feature type="transmembrane region" description="Helical" evidence="12">
    <location>
        <begin position="307"/>
        <end position="326"/>
    </location>
</feature>
<dbReference type="OrthoDB" id="196264at2759"/>
<feature type="transmembrane region" description="Helical" evidence="12">
    <location>
        <begin position="497"/>
        <end position="520"/>
    </location>
</feature>
<evidence type="ECO:0000256" key="12">
    <source>
        <dbReference type="SAM" id="Phobius"/>
    </source>
</evidence>
<name>A0A5J4YMK7_PORPP</name>
<feature type="transmembrane region" description="Helical" evidence="12">
    <location>
        <begin position="464"/>
        <end position="485"/>
    </location>
</feature>
<feature type="transmembrane region" description="Helical" evidence="12">
    <location>
        <begin position="62"/>
        <end position="84"/>
    </location>
</feature>
<evidence type="ECO:0000256" key="1">
    <source>
        <dbReference type="ARBA" id="ARBA00004651"/>
    </source>
</evidence>
<accession>A0A5J4YMK7</accession>
<evidence type="ECO:0000256" key="10">
    <source>
        <dbReference type="ARBA" id="ARBA00023201"/>
    </source>
</evidence>
<dbReference type="InterPro" id="IPR018422">
    <property type="entry name" value="Cation/H_exchanger_CPA1"/>
</dbReference>
<sequence length="916" mass="99904">MTTQRKETRAIARNIEEEGRARFGVRREATFSLRHRHRCTLATLPRSNWDIMAMDAEEMASFMPTSMTSVGIIFCVIFNILVFVRWLNTRYLKLPGPVIVSLASMLAATIAYIVVVLGKGLAARTAAGAGSEAENLLTAPDHNLLLGTFRTIHTGFSFMVLRWMLGLVIFADASETIIHDFYSVRTPICVLATFTTFLNAIIIMILTYSLTYFFLPVSWTSCFLFGALISPTDPLSVLGVIRTPEARERVPRSVSGMIAGEALFNDVVGVVLFELGCVIVERQHSAEAINSVHPLAMSVVKTCSLQLGLGVVIGTTMAYFIYLVLAQRSGSPTLDVSLTIVAVINVNAACTLFGGSIPLANVIAGLLIGNHGKMFAMSKKTAVCFHWIWRFIGDTINAFMYVAIGFESYNWLVLWQAFGIRGLVPVFALVLFSVPARFLAIRTSLWVFAYTDGTLLLMNEDACVQGLMAWSGIRGAISIAMVLALPEVVARSDRGVLFLLTYSVVLFGLSVQGLTFPLLLERMDLSRYESLVDPCEEQSMLPLPSPTELLRTLSTPSVSFSDSETNPLLGESTWSGASEYTEACRQNRWSRLVCPTVPAEHAGETSSTSAKTKNRPKKFGTGGRRNGRPCSDTINSVNLFGGGSELGSPLVSQWYCSDDQLSGCDEEQVLQNENNDPNSGAIKKRLAGAMRDVSSSTIGQTPPSHLTPVMNADVGDMESPLMKLLGTGHRGPKTSSCSDHSKRPTGAIAVPLFPDLTSEDLEIMESPDAAKAHSANILVLGACGPTFTVLQLVPTAIPINCNSSTRYISSPLESVLVRTCFYRQGTGQSMSLIHTCACQSRNDRLVGPRHNRAVVLKPSRVQVNTIESPSVRLRVRLHFKPYSPRCTLKITPMPLNPNTSEELCKGPLPKKTSKSR</sequence>
<dbReference type="GO" id="GO:0015386">
    <property type="term" value="F:potassium:proton antiporter activity"/>
    <property type="evidence" value="ECO:0007669"/>
    <property type="project" value="TreeGrafter"/>
</dbReference>
<evidence type="ECO:0000313" key="15">
    <source>
        <dbReference type="Proteomes" id="UP000324585"/>
    </source>
</evidence>
<dbReference type="PANTHER" id="PTHR10110:SF195">
    <property type="entry name" value="NA(+)_H(+) ANTIPORTER NHAS2"/>
    <property type="match status" value="1"/>
</dbReference>
<keyword evidence="6 12" id="KW-1133">Transmembrane helix</keyword>
<evidence type="ECO:0000256" key="4">
    <source>
        <dbReference type="ARBA" id="ARBA00022475"/>
    </source>
</evidence>
<keyword evidence="15" id="KW-1185">Reference proteome</keyword>
<comment type="subcellular location">
    <subcellularLocation>
        <location evidence="1">Cell membrane</location>
        <topology evidence="1">Multi-pass membrane protein</topology>
    </subcellularLocation>
</comment>
<dbReference type="Pfam" id="PF00999">
    <property type="entry name" value="Na_H_Exchanger"/>
    <property type="match status" value="1"/>
</dbReference>